<protein>
    <submittedName>
        <fullName evidence="1">Antirestriction protein ArdA</fullName>
    </submittedName>
</protein>
<organism evidence="1 2">
    <name type="scientific">Intestinimonas massiliensis</name>
    <name type="common">ex Afouda et al. 2020</name>
    <dbReference type="NCBI Taxonomy" id="1673721"/>
    <lineage>
        <taxon>Bacteria</taxon>
        <taxon>Bacillati</taxon>
        <taxon>Bacillota</taxon>
        <taxon>Clostridia</taxon>
        <taxon>Eubacteriales</taxon>
        <taxon>Intestinimonas</taxon>
    </lineage>
</organism>
<dbReference type="InterPro" id="IPR009899">
    <property type="entry name" value="ArdA"/>
</dbReference>
<dbReference type="Pfam" id="PF07275">
    <property type="entry name" value="ArdA"/>
    <property type="match status" value="1"/>
</dbReference>
<evidence type="ECO:0000313" key="1">
    <source>
        <dbReference type="EMBL" id="MCG4529165.1"/>
    </source>
</evidence>
<dbReference type="RefSeq" id="WP_238075414.1">
    <property type="nucleotide sequence ID" value="NZ_JAKNJB010000065.1"/>
</dbReference>
<accession>A0ABS9MF79</accession>
<gene>
    <name evidence="1" type="ORF">L0P79_19225</name>
</gene>
<proteinExistence type="predicted"/>
<dbReference type="Proteomes" id="UP001200313">
    <property type="component" value="Unassembled WGS sequence"/>
</dbReference>
<comment type="caution">
    <text evidence="1">The sequence shown here is derived from an EMBL/GenBank/DDBJ whole genome shotgun (WGS) entry which is preliminary data.</text>
</comment>
<sequence>MMMEAVLSNADHPEYGVATIPLPIPRNQYDHCAALLEALEIGDASEADCRLESLDSALPVLNRLVCTKVNLDELDYLAKRLDSFTVGEFSQFQAMAEKLNLTSMKDLINLTFCCQQATVITDFTNLKEVGRDHYMNIHGGCASMEELEQLDGVETAVLLIEDNEGTITRYGVVYDNGMQLSQLYDGKHLPCYHYEADMTAVGISSRWEPENSRNVTWIYLPASKGQIERAMQRSGIADPKDIRLFISDSSFPEEVDVALDFQCDNIHELNKLALVVDKLSYDDREKLGAAVSMAKPECVSQILRLAENLDLFEFAPGAHTPAEYGKYMIQKSGHFEYDPNLDEFYNYERYGLQHMHYQSGVFTNRGYIAYVGAVGLEELMADDPAEAYQREQDFQIGGMT</sequence>
<reference evidence="1 2" key="1">
    <citation type="submission" date="2022-01" db="EMBL/GenBank/DDBJ databases">
        <title>Collection of gut derived symbiotic bacterial strains cultured from healthy donors.</title>
        <authorList>
            <person name="Lin H."/>
            <person name="Kohout C."/>
            <person name="Waligurski E."/>
            <person name="Pamer E.G."/>
        </authorList>
    </citation>
    <scope>NUCLEOTIDE SEQUENCE [LARGE SCALE GENOMIC DNA]</scope>
    <source>
        <strain evidence="1 2">DFI.3.7</strain>
    </source>
</reference>
<keyword evidence="2" id="KW-1185">Reference proteome</keyword>
<dbReference type="EMBL" id="JAKNJB010000065">
    <property type="protein sequence ID" value="MCG4529165.1"/>
    <property type="molecule type" value="Genomic_DNA"/>
</dbReference>
<name>A0ABS9MF79_9FIRM</name>
<evidence type="ECO:0000313" key="2">
    <source>
        <dbReference type="Proteomes" id="UP001200313"/>
    </source>
</evidence>